<evidence type="ECO:0000313" key="1">
    <source>
        <dbReference type="EMBL" id="EJW90041.1"/>
    </source>
</evidence>
<dbReference type="AlphaFoldDB" id="J9F590"/>
<reference evidence="1" key="1">
    <citation type="journal article" date="2012" name="PLoS ONE">
        <title>Gene sets for utilization of primary and secondary nutrition supplies in the distal gut of endangered iberian lynx.</title>
        <authorList>
            <person name="Alcaide M."/>
            <person name="Messina E."/>
            <person name="Richter M."/>
            <person name="Bargiela R."/>
            <person name="Peplies J."/>
            <person name="Huws S.A."/>
            <person name="Newbold C.J."/>
            <person name="Golyshin P.N."/>
            <person name="Simon M.A."/>
            <person name="Lopez G."/>
            <person name="Yakimov M.M."/>
            <person name="Ferrer M."/>
        </authorList>
    </citation>
    <scope>NUCLEOTIDE SEQUENCE</scope>
</reference>
<protein>
    <submittedName>
        <fullName evidence="1">Uncharacterized protein</fullName>
    </submittedName>
</protein>
<gene>
    <name evidence="1" type="ORF">EVA_21852</name>
</gene>
<proteinExistence type="predicted"/>
<organism evidence="1">
    <name type="scientific">gut metagenome</name>
    <dbReference type="NCBI Taxonomy" id="749906"/>
    <lineage>
        <taxon>unclassified sequences</taxon>
        <taxon>metagenomes</taxon>
        <taxon>organismal metagenomes</taxon>
    </lineage>
</organism>
<accession>J9F590</accession>
<sequence>MSIGQSISIEFDSHFLNIEQSTPNTPSPHTTTTIGIESIDRIARQRI</sequence>
<comment type="caution">
    <text evidence="1">The sequence shown here is derived from an EMBL/GenBank/DDBJ whole genome shotgun (WGS) entry which is preliminary data.</text>
</comment>
<dbReference type="EMBL" id="AMCI01009086">
    <property type="protein sequence ID" value="EJW90041.1"/>
    <property type="molecule type" value="Genomic_DNA"/>
</dbReference>
<name>J9F590_9ZZZZ</name>